<dbReference type="AlphaFoldDB" id="A0A6J1LL70"/>
<feature type="compositionally biased region" description="Polar residues" evidence="1">
    <location>
        <begin position="42"/>
        <end position="51"/>
    </location>
</feature>
<evidence type="ECO:0000256" key="1">
    <source>
        <dbReference type="SAM" id="MobiDB-lite"/>
    </source>
</evidence>
<organism evidence="2 3">
    <name type="scientific">Drosophila hydei</name>
    <name type="common">Fruit fly</name>
    <dbReference type="NCBI Taxonomy" id="7224"/>
    <lineage>
        <taxon>Eukaryota</taxon>
        <taxon>Metazoa</taxon>
        <taxon>Ecdysozoa</taxon>
        <taxon>Arthropoda</taxon>
        <taxon>Hexapoda</taxon>
        <taxon>Insecta</taxon>
        <taxon>Pterygota</taxon>
        <taxon>Neoptera</taxon>
        <taxon>Endopterygota</taxon>
        <taxon>Diptera</taxon>
        <taxon>Brachycera</taxon>
        <taxon>Muscomorpha</taxon>
        <taxon>Ephydroidea</taxon>
        <taxon>Drosophilidae</taxon>
        <taxon>Drosophila</taxon>
    </lineage>
</organism>
<reference evidence="3" key="1">
    <citation type="submission" date="2025-08" db="UniProtKB">
        <authorList>
            <consortium name="RefSeq"/>
        </authorList>
    </citation>
    <scope>IDENTIFICATION</scope>
    <source>
        <strain evidence="3">15085-1641.00</strain>
        <tissue evidence="3">Whole body</tissue>
    </source>
</reference>
<gene>
    <name evidence="3" type="primary">LOC111597546</name>
</gene>
<dbReference type="Proteomes" id="UP000504633">
    <property type="component" value="Unplaced"/>
</dbReference>
<accession>A0A6J1LL70</accession>
<feature type="compositionally biased region" description="Basic and acidic residues" evidence="1">
    <location>
        <begin position="56"/>
        <end position="65"/>
    </location>
</feature>
<protein>
    <submittedName>
        <fullName evidence="3">Uncharacterized protein LOC111597546 isoform X4</fullName>
    </submittedName>
</protein>
<keyword evidence="2" id="KW-1185">Reference proteome</keyword>
<evidence type="ECO:0000313" key="2">
    <source>
        <dbReference type="Proteomes" id="UP000504633"/>
    </source>
</evidence>
<dbReference type="RefSeq" id="XP_023168109.1">
    <property type="nucleotide sequence ID" value="XM_023312341.2"/>
</dbReference>
<sequence length="80" mass="8961">MASPFSSPAEKQRQRQRLWAASCKCWHIQMSCELGDAPHPGQRTSTMTSARGVQRSSEESQRAEQAEGLQGFDLCRCAEF</sequence>
<name>A0A6J1LL70_DROHY</name>
<dbReference type="GeneID" id="111597546"/>
<proteinExistence type="predicted"/>
<evidence type="ECO:0000313" key="3">
    <source>
        <dbReference type="RefSeq" id="XP_023168109.1"/>
    </source>
</evidence>
<feature type="region of interest" description="Disordered" evidence="1">
    <location>
        <begin position="37"/>
        <end position="68"/>
    </location>
</feature>